<comment type="caution">
    <text evidence="2">The sequence shown here is derived from an EMBL/GenBank/DDBJ whole genome shotgun (WGS) entry which is preliminary data.</text>
</comment>
<dbReference type="AlphaFoldDB" id="A0A9W8Z7S0"/>
<dbReference type="InterPro" id="IPR001810">
    <property type="entry name" value="F-box_dom"/>
</dbReference>
<feature type="domain" description="F-box" evidence="1">
    <location>
        <begin position="1"/>
        <end position="51"/>
    </location>
</feature>
<organism evidence="2 3">
    <name type="scientific">Didymella pomorum</name>
    <dbReference type="NCBI Taxonomy" id="749634"/>
    <lineage>
        <taxon>Eukaryota</taxon>
        <taxon>Fungi</taxon>
        <taxon>Dikarya</taxon>
        <taxon>Ascomycota</taxon>
        <taxon>Pezizomycotina</taxon>
        <taxon>Dothideomycetes</taxon>
        <taxon>Pleosporomycetidae</taxon>
        <taxon>Pleosporales</taxon>
        <taxon>Pleosporineae</taxon>
        <taxon>Didymellaceae</taxon>
        <taxon>Didymella</taxon>
    </lineage>
</organism>
<dbReference type="PROSITE" id="PS50181">
    <property type="entry name" value="FBOX"/>
    <property type="match status" value="1"/>
</dbReference>
<accession>A0A9W8Z7S0</accession>
<dbReference type="Proteomes" id="UP001140510">
    <property type="component" value="Unassembled WGS sequence"/>
</dbReference>
<dbReference type="EMBL" id="JAPEVA010000102">
    <property type="protein sequence ID" value="KAJ4399683.1"/>
    <property type="molecule type" value="Genomic_DNA"/>
</dbReference>
<protein>
    <recommendedName>
        <fullName evidence="1">F-box domain-containing protein</fullName>
    </recommendedName>
</protein>
<gene>
    <name evidence="2" type="ORF">N0V91_009227</name>
</gene>
<name>A0A9W8Z7S0_9PLEO</name>
<keyword evidence="3" id="KW-1185">Reference proteome</keyword>
<evidence type="ECO:0000259" key="1">
    <source>
        <dbReference type="PROSITE" id="PS50181"/>
    </source>
</evidence>
<dbReference type="OrthoDB" id="5304354at2759"/>
<evidence type="ECO:0000313" key="3">
    <source>
        <dbReference type="Proteomes" id="UP001140510"/>
    </source>
</evidence>
<sequence length="486" mass="55681">MSLPHLPAELTLDIIERLDPASTLHLALSSKAQFKLCEDRLKVHATLFEKYSVIRPSNNGYFIWDITIEILKDPWKGWYVRELDLVSNRPEECPAEHITDEDGCILRAAVRQLEHLYPPKSEFFVAEYFDLKKLFDMMDEEINAGYEAPILVLLVHHLPWLQTFRMTDKRMGEAFLTFIRGVAAGYQNPAIIKEMPLQHLRLAAIAHCDTESHCCTDWAVYFVCIPSLKTFTAFMMGSEDSGLYEGDQEAHLRNTARHPVSNVEELVFNGCQFGPDSFDTLLPLIKNLKRFKYDAGGHIVAEGQDVEPRKVIRALLAHAGHSLEELSLAEVCIDFELQGFNEEDIRSVPVKDFKKLKALHCEAKWLICEPSDLVDETDSEDEGIPDKDRRLLAKYRIKPLTHEVKDPGDNLPKSLEYLYLDGLYIGDEWDEIVEMFKTTNPRTPKLLENFCLNRDGDAAWGQAAEPEARFANPLLEDIWKGHNYFL</sequence>
<evidence type="ECO:0000313" key="2">
    <source>
        <dbReference type="EMBL" id="KAJ4399683.1"/>
    </source>
</evidence>
<reference evidence="2" key="1">
    <citation type="submission" date="2022-10" db="EMBL/GenBank/DDBJ databases">
        <title>Tapping the CABI collections for fungal endophytes: first genome assemblies for Collariella, Neodidymelliopsis, Ascochyta clinopodiicola, Didymella pomorum, Didymosphaeria variabile, Neocosmospora piperis and Neocucurbitaria cava.</title>
        <authorList>
            <person name="Hill R."/>
        </authorList>
    </citation>
    <scope>NUCLEOTIDE SEQUENCE</scope>
    <source>
        <strain evidence="2">IMI 355091</strain>
    </source>
</reference>
<proteinExistence type="predicted"/>